<sequence>MDKQLNNLFGNSNNPVMPNCQSYEMAMLIAVILAAFTVLLSLLPMFYQSSSLNRELKEINTWNKKLDESLHSKDGDGIETMGPEYLVNPEDELLYGRKNEIEDSDEEYEI</sequence>
<organism evidence="2 3">
    <name type="scientific">Plasmodium gallinaceum</name>
    <dbReference type="NCBI Taxonomy" id="5849"/>
    <lineage>
        <taxon>Eukaryota</taxon>
        <taxon>Sar</taxon>
        <taxon>Alveolata</taxon>
        <taxon>Apicomplexa</taxon>
        <taxon>Aconoidasida</taxon>
        <taxon>Haemosporida</taxon>
        <taxon>Plasmodiidae</taxon>
        <taxon>Plasmodium</taxon>
        <taxon>Plasmodium (Haemamoeba)</taxon>
    </lineage>
</organism>
<keyword evidence="1" id="KW-0472">Membrane</keyword>
<protein>
    <submittedName>
        <fullName evidence="2">Uncharacterized protein</fullName>
    </submittedName>
</protein>
<evidence type="ECO:0000313" key="2">
    <source>
        <dbReference type="EMBL" id="CRG95460.1"/>
    </source>
</evidence>
<dbReference type="EMBL" id="CVMV01000035">
    <property type="protein sequence ID" value="CRG95460.1"/>
    <property type="molecule type" value="Genomic_DNA"/>
</dbReference>
<keyword evidence="3" id="KW-1185">Reference proteome</keyword>
<evidence type="ECO:0000313" key="3">
    <source>
        <dbReference type="Proteomes" id="UP000220797"/>
    </source>
</evidence>
<evidence type="ECO:0000256" key="1">
    <source>
        <dbReference type="SAM" id="Phobius"/>
    </source>
</evidence>
<dbReference type="Proteomes" id="UP000220797">
    <property type="component" value="Unassembled WGS sequence"/>
</dbReference>
<proteinExistence type="predicted"/>
<reference evidence="2" key="1">
    <citation type="submission" date="2015-04" db="EMBL/GenBank/DDBJ databases">
        <authorList>
            <consortium name="Pathogen Informatics"/>
        </authorList>
    </citation>
    <scope>NUCLEOTIDE SEQUENCE [LARGE SCALE GENOMIC DNA]</scope>
    <source>
        <strain evidence="2">8A</strain>
    </source>
</reference>
<dbReference type="RefSeq" id="XP_028528271.1">
    <property type="nucleotide sequence ID" value="XM_028671638.1"/>
</dbReference>
<gene>
    <name evidence="2" type="ORF">PGAL8A_00266300</name>
</gene>
<dbReference type="GeneID" id="39731192"/>
<name>A0A1J1GSP2_PLAGA</name>
<keyword evidence="1" id="KW-1133">Transmembrane helix</keyword>
<dbReference type="VEuPathDB" id="PlasmoDB:PGAL8A_00266300"/>
<feature type="transmembrane region" description="Helical" evidence="1">
    <location>
        <begin position="25"/>
        <end position="47"/>
    </location>
</feature>
<comment type="caution">
    <text evidence="2">The sequence shown here is derived from an EMBL/GenBank/DDBJ whole genome shotgun (WGS) entry which is preliminary data.</text>
</comment>
<accession>A0A1J1GSP2</accession>
<dbReference type="AlphaFoldDB" id="A0A1J1GSP2"/>
<keyword evidence="1" id="KW-0812">Transmembrane</keyword>